<evidence type="ECO:0000256" key="4">
    <source>
        <dbReference type="ARBA" id="ARBA00022729"/>
    </source>
</evidence>
<dbReference type="PANTHER" id="PTHR43649">
    <property type="entry name" value="ARABINOSE-BINDING PROTEIN-RELATED"/>
    <property type="match status" value="1"/>
</dbReference>
<dbReference type="Gene3D" id="3.40.190.10">
    <property type="entry name" value="Periplasmic binding protein-like II"/>
    <property type="match status" value="2"/>
</dbReference>
<feature type="signal peptide" evidence="5">
    <location>
        <begin position="1"/>
        <end position="21"/>
    </location>
</feature>
<comment type="caution">
    <text evidence="6">The sequence shown here is derived from an EMBL/GenBank/DDBJ whole genome shotgun (WGS) entry which is preliminary data.</text>
</comment>
<dbReference type="PROSITE" id="PS51257">
    <property type="entry name" value="PROKAR_LIPOPROTEIN"/>
    <property type="match status" value="1"/>
</dbReference>
<keyword evidence="4 5" id="KW-0732">Signal</keyword>
<evidence type="ECO:0000313" key="6">
    <source>
        <dbReference type="EMBL" id="PLX18644.1"/>
    </source>
</evidence>
<keyword evidence="3" id="KW-0813">Transport</keyword>
<name>A0A2N5ZJ44_MUIH1</name>
<comment type="subcellular location">
    <subcellularLocation>
        <location evidence="1">Cell envelope</location>
    </subcellularLocation>
</comment>
<dbReference type="EMBL" id="PKTG01000056">
    <property type="protein sequence ID" value="PLX18644.1"/>
    <property type="molecule type" value="Genomic_DNA"/>
</dbReference>
<reference evidence="6 7" key="1">
    <citation type="submission" date="2017-11" db="EMBL/GenBank/DDBJ databases">
        <title>Genome-resolved metagenomics identifies genetic mobility, metabolic interactions, and unexpected diversity in perchlorate-reducing communities.</title>
        <authorList>
            <person name="Barnum T.P."/>
            <person name="Figueroa I.A."/>
            <person name="Carlstrom C.I."/>
            <person name="Lucas L.N."/>
            <person name="Engelbrektson A.L."/>
            <person name="Coates J.D."/>
        </authorList>
    </citation>
    <scope>NUCLEOTIDE SEQUENCE [LARGE SCALE GENOMIC DNA]</scope>
    <source>
        <strain evidence="6">BM706</strain>
    </source>
</reference>
<evidence type="ECO:0000256" key="2">
    <source>
        <dbReference type="ARBA" id="ARBA00008520"/>
    </source>
</evidence>
<dbReference type="Pfam" id="PF13416">
    <property type="entry name" value="SBP_bac_8"/>
    <property type="match status" value="1"/>
</dbReference>
<dbReference type="AlphaFoldDB" id="A0A2N5ZJ44"/>
<evidence type="ECO:0000256" key="1">
    <source>
        <dbReference type="ARBA" id="ARBA00004196"/>
    </source>
</evidence>
<dbReference type="PANTHER" id="PTHR43649:SF31">
    <property type="entry name" value="SN-GLYCEROL-3-PHOSPHATE-BINDING PERIPLASMIC PROTEIN UGPB"/>
    <property type="match status" value="1"/>
</dbReference>
<sequence>MKKLVLILVIALITTTFMLTGCGEPDPAKGKTKVVFWHAMGGTLGDVLTGMIDDFNKQNPDIYVDPQFMGNYQTLSQKLMAAAQVHNTPTLAQAYEAWTQNFIDSGIVEPVENFMTDSFDKDDFFKVMIDNNTFNGKIYSFPFNKSMPVLYVNRDILKEAGIDKIPSTQKELLEAYRKITATGKYHGTAFSAKDVWNFLCLILQNGGKITNEDETKAYFQTPEAKKALEYLMTIIKEDLGYLTNGYDHQAEFLAKKVGIITSSSVSKAYMEDSVTFDWATAPLPKGVKNAAILSGTNIIIFNDNKDNCSPEQQAAAWKFIKWFTDTEQTAYWSIMTNYMPVRKSSLDTKQMKEHLAKEPLLKAALDQLPYAQFEPKSSKWYQCRQELGDIQEKAFTEKGDIDKYLKEMNDKINKFLNEGK</sequence>
<evidence type="ECO:0000313" key="7">
    <source>
        <dbReference type="Proteomes" id="UP000234857"/>
    </source>
</evidence>
<dbReference type="SUPFAM" id="SSF53850">
    <property type="entry name" value="Periplasmic binding protein-like II"/>
    <property type="match status" value="1"/>
</dbReference>
<evidence type="ECO:0008006" key="8">
    <source>
        <dbReference type="Google" id="ProtNLM"/>
    </source>
</evidence>
<dbReference type="InterPro" id="IPR006059">
    <property type="entry name" value="SBP"/>
</dbReference>
<comment type="similarity">
    <text evidence="2">Belongs to the bacterial solute-binding protein 1 family.</text>
</comment>
<dbReference type="GO" id="GO:0030313">
    <property type="term" value="C:cell envelope"/>
    <property type="evidence" value="ECO:0007669"/>
    <property type="project" value="UniProtKB-SubCell"/>
</dbReference>
<evidence type="ECO:0000256" key="5">
    <source>
        <dbReference type="SAM" id="SignalP"/>
    </source>
</evidence>
<organism evidence="6 7">
    <name type="scientific">Muiribacterium halophilum</name>
    <dbReference type="NCBI Taxonomy" id="2053465"/>
    <lineage>
        <taxon>Bacteria</taxon>
        <taxon>Candidatus Muiribacteriota</taxon>
        <taxon>Candidatus Muiribacteriia</taxon>
        <taxon>Candidatus Muiribacteriales</taxon>
        <taxon>Candidatus Muiribacteriaceae</taxon>
        <taxon>Candidatus Muiribacterium</taxon>
    </lineage>
</organism>
<dbReference type="CDD" id="cd14748">
    <property type="entry name" value="PBP2_UgpB"/>
    <property type="match status" value="1"/>
</dbReference>
<accession>A0A2N5ZJ44</accession>
<protein>
    <recommendedName>
        <fullName evidence="8">ABC transporter substrate-binding protein</fullName>
    </recommendedName>
</protein>
<gene>
    <name evidence="6" type="ORF">C0601_04195</name>
</gene>
<feature type="chain" id="PRO_5014613715" description="ABC transporter substrate-binding protein" evidence="5">
    <location>
        <begin position="22"/>
        <end position="420"/>
    </location>
</feature>
<proteinExistence type="inferred from homology"/>
<dbReference type="InterPro" id="IPR050490">
    <property type="entry name" value="Bact_solute-bd_prot1"/>
</dbReference>
<evidence type="ECO:0000256" key="3">
    <source>
        <dbReference type="ARBA" id="ARBA00022448"/>
    </source>
</evidence>
<dbReference type="Proteomes" id="UP000234857">
    <property type="component" value="Unassembled WGS sequence"/>
</dbReference>